<keyword evidence="2" id="KW-1133">Transmembrane helix</keyword>
<keyword evidence="4" id="KW-1185">Reference proteome</keyword>
<organism evidence="3 4">
    <name type="scientific">Botrimarina mediterranea</name>
    <dbReference type="NCBI Taxonomy" id="2528022"/>
    <lineage>
        <taxon>Bacteria</taxon>
        <taxon>Pseudomonadati</taxon>
        <taxon>Planctomycetota</taxon>
        <taxon>Planctomycetia</taxon>
        <taxon>Pirellulales</taxon>
        <taxon>Lacipirellulaceae</taxon>
        <taxon>Botrimarina</taxon>
    </lineage>
</organism>
<dbReference type="EMBL" id="CP036349">
    <property type="protein sequence ID" value="QDV75207.1"/>
    <property type="molecule type" value="Genomic_DNA"/>
</dbReference>
<dbReference type="Proteomes" id="UP000316426">
    <property type="component" value="Chromosome"/>
</dbReference>
<proteinExistence type="predicted"/>
<evidence type="ECO:0000313" key="4">
    <source>
        <dbReference type="Proteomes" id="UP000316426"/>
    </source>
</evidence>
<dbReference type="AlphaFoldDB" id="A0A518KBM7"/>
<evidence type="ECO:0000313" key="3">
    <source>
        <dbReference type="EMBL" id="QDV75207.1"/>
    </source>
</evidence>
<reference evidence="3 4" key="1">
    <citation type="submission" date="2019-02" db="EMBL/GenBank/DDBJ databases">
        <title>Deep-cultivation of Planctomycetes and their phenomic and genomic characterization uncovers novel biology.</title>
        <authorList>
            <person name="Wiegand S."/>
            <person name="Jogler M."/>
            <person name="Boedeker C."/>
            <person name="Pinto D."/>
            <person name="Vollmers J."/>
            <person name="Rivas-Marin E."/>
            <person name="Kohn T."/>
            <person name="Peeters S.H."/>
            <person name="Heuer A."/>
            <person name="Rast P."/>
            <person name="Oberbeckmann S."/>
            <person name="Bunk B."/>
            <person name="Jeske O."/>
            <person name="Meyerdierks A."/>
            <person name="Storesund J.E."/>
            <person name="Kallscheuer N."/>
            <person name="Luecker S."/>
            <person name="Lage O.M."/>
            <person name="Pohl T."/>
            <person name="Merkel B.J."/>
            <person name="Hornburger P."/>
            <person name="Mueller R.-W."/>
            <person name="Bruemmer F."/>
            <person name="Labrenz M."/>
            <person name="Spormann A.M."/>
            <person name="Op den Camp H."/>
            <person name="Overmann J."/>
            <person name="Amann R."/>
            <person name="Jetten M.S.M."/>
            <person name="Mascher T."/>
            <person name="Medema M.H."/>
            <person name="Devos D.P."/>
            <person name="Kaster A.-K."/>
            <person name="Ovreas L."/>
            <person name="Rohde M."/>
            <person name="Galperin M.Y."/>
            <person name="Jogler C."/>
        </authorList>
    </citation>
    <scope>NUCLEOTIDE SEQUENCE [LARGE SCALE GENOMIC DNA]</scope>
    <source>
        <strain evidence="3 4">Spa11</strain>
    </source>
</reference>
<accession>A0A518KBM7</accession>
<keyword evidence="2" id="KW-0472">Membrane</keyword>
<sequence>MAAPDYYGPSMSSRTARRRFALRALAAALAVGYVFLAAVGDGLHRFACLSGCCDAVCCQSVECQSVAGDCLFCHHEGGCNEALGAESTGIAPCGSCPTESPQPHDSDCDVCRLLAQLKTATATVEVPAQVIWAAAMAPPESDPKAPSLVLPATSARGPPIA</sequence>
<protein>
    <submittedName>
        <fullName evidence="3">Uncharacterized protein</fullName>
    </submittedName>
</protein>
<evidence type="ECO:0000256" key="2">
    <source>
        <dbReference type="SAM" id="Phobius"/>
    </source>
</evidence>
<gene>
    <name evidence="3" type="ORF">Spa11_34200</name>
</gene>
<evidence type="ECO:0000256" key="1">
    <source>
        <dbReference type="SAM" id="MobiDB-lite"/>
    </source>
</evidence>
<dbReference type="KEGG" id="bmei:Spa11_34200"/>
<keyword evidence="2" id="KW-0812">Transmembrane</keyword>
<name>A0A518KBM7_9BACT</name>
<feature type="region of interest" description="Disordered" evidence="1">
    <location>
        <begin position="138"/>
        <end position="161"/>
    </location>
</feature>
<feature type="transmembrane region" description="Helical" evidence="2">
    <location>
        <begin position="20"/>
        <end position="40"/>
    </location>
</feature>